<dbReference type="InterPro" id="IPR007048">
    <property type="entry name" value="IraD/Gp25-like"/>
</dbReference>
<evidence type="ECO:0000259" key="1">
    <source>
        <dbReference type="Pfam" id="PF04965"/>
    </source>
</evidence>
<reference evidence="2" key="1">
    <citation type="journal article" date="2015" name="Nature">
        <title>Complex archaea that bridge the gap between prokaryotes and eukaryotes.</title>
        <authorList>
            <person name="Spang A."/>
            <person name="Saw J.H."/>
            <person name="Jorgensen S.L."/>
            <person name="Zaremba-Niedzwiedzka K."/>
            <person name="Martijn J."/>
            <person name="Lind A.E."/>
            <person name="van Eijk R."/>
            <person name="Schleper C."/>
            <person name="Guy L."/>
            <person name="Ettema T.J."/>
        </authorList>
    </citation>
    <scope>NUCLEOTIDE SEQUENCE</scope>
</reference>
<dbReference type="Gene3D" id="3.10.450.40">
    <property type="match status" value="1"/>
</dbReference>
<dbReference type="Pfam" id="PF04965">
    <property type="entry name" value="GPW_gp25"/>
    <property type="match status" value="1"/>
</dbReference>
<gene>
    <name evidence="2" type="ORF">LCGC14_2515720</name>
</gene>
<dbReference type="EMBL" id="LAZR01040459">
    <property type="protein sequence ID" value="KKL14433.1"/>
    <property type="molecule type" value="Genomic_DNA"/>
</dbReference>
<dbReference type="AlphaFoldDB" id="A0A0F9DR72"/>
<accession>A0A0F9DR72</accession>
<dbReference type="SUPFAM" id="SSF160719">
    <property type="entry name" value="gpW/gp25-like"/>
    <property type="match status" value="1"/>
</dbReference>
<sequence length="122" mass="13871">MASGIALPMIKDSKGLWSPRGLEQLVKSSIQLILGTIPGERPHLPDFGSRLHEIIFEPADDILVALARQWTIEAILRWEPRVTVLGVLIEIDNEQFRVIADFVINADPNRLKRELVFPLRRL</sequence>
<feature type="domain" description="IraD/Gp25-like" evidence="1">
    <location>
        <begin position="22"/>
        <end position="95"/>
    </location>
</feature>
<protein>
    <recommendedName>
        <fullName evidence="1">IraD/Gp25-like domain-containing protein</fullName>
    </recommendedName>
</protein>
<proteinExistence type="predicted"/>
<organism evidence="2">
    <name type="scientific">marine sediment metagenome</name>
    <dbReference type="NCBI Taxonomy" id="412755"/>
    <lineage>
        <taxon>unclassified sequences</taxon>
        <taxon>metagenomes</taxon>
        <taxon>ecological metagenomes</taxon>
    </lineage>
</organism>
<evidence type="ECO:0000313" key="2">
    <source>
        <dbReference type="EMBL" id="KKL14433.1"/>
    </source>
</evidence>
<comment type="caution">
    <text evidence="2">The sequence shown here is derived from an EMBL/GenBank/DDBJ whole genome shotgun (WGS) entry which is preliminary data.</text>
</comment>
<name>A0A0F9DR72_9ZZZZ</name>